<accession>A0A8F0FT18</accession>
<dbReference type="SUPFAM" id="SSF48264">
    <property type="entry name" value="Cytochrome P450"/>
    <property type="match status" value="1"/>
</dbReference>
<keyword evidence="10" id="KW-0472">Membrane</keyword>
<evidence type="ECO:0000256" key="1">
    <source>
        <dbReference type="ARBA" id="ARBA00001971"/>
    </source>
</evidence>
<dbReference type="Gene3D" id="1.10.630.10">
    <property type="entry name" value="Cytochrome P450"/>
    <property type="match status" value="1"/>
</dbReference>
<keyword evidence="5 9" id="KW-0560">Oxidoreductase</keyword>
<dbReference type="PRINTS" id="PR00385">
    <property type="entry name" value="P450"/>
</dbReference>
<evidence type="ECO:0000256" key="10">
    <source>
        <dbReference type="SAM" id="Phobius"/>
    </source>
</evidence>
<dbReference type="InterPro" id="IPR017972">
    <property type="entry name" value="Cyt_P450_CS"/>
</dbReference>
<keyword evidence="3 8" id="KW-0349">Heme</keyword>
<dbReference type="PRINTS" id="PR00463">
    <property type="entry name" value="EP450I"/>
</dbReference>
<dbReference type="PANTHER" id="PTHR24296">
    <property type="entry name" value="CYTOCHROME P450"/>
    <property type="match status" value="1"/>
</dbReference>
<dbReference type="InterPro" id="IPR036396">
    <property type="entry name" value="Cyt_P450_sf"/>
</dbReference>
<dbReference type="InterPro" id="IPR001128">
    <property type="entry name" value="Cyt_P450"/>
</dbReference>
<keyword evidence="10" id="KW-0812">Transmembrane</keyword>
<dbReference type="GO" id="GO:0004497">
    <property type="term" value="F:monooxygenase activity"/>
    <property type="evidence" value="ECO:0007669"/>
    <property type="project" value="UniProtKB-KW"/>
</dbReference>
<dbReference type="GO" id="GO:0020037">
    <property type="term" value="F:heme binding"/>
    <property type="evidence" value="ECO:0007669"/>
    <property type="project" value="InterPro"/>
</dbReference>
<evidence type="ECO:0000256" key="5">
    <source>
        <dbReference type="ARBA" id="ARBA00023002"/>
    </source>
</evidence>
<dbReference type="Pfam" id="PF00067">
    <property type="entry name" value="p450"/>
    <property type="match status" value="1"/>
</dbReference>
<keyword evidence="4 8" id="KW-0479">Metal-binding</keyword>
<gene>
    <name evidence="11" type="primary">CYP96A8-2</name>
</gene>
<sequence>MASIDSYEAFIALFCFLIFCYFLDKKPFDFLQIKKALTSYPWNWPVLGMLPAVLVRLRQIDDAIKIIENSNLTFLFKGPWFTRMDALITVDPANIHHILSSNFCNYVKGPELKEIFDVYGNAVINTDSELWKNMRMSSQSMNHQGFQRLSMNTTKRKLKDVLLPLFNHFAEERIVVDLQDVFGRFTFDTTIITVTGSDPRSLSIDMPEIDELAKALDDAAEGALYRHIIPRFMWKLQSWMGFGQEKKMTEAGATFDRVCAKYISDKREEIRSQGITHHSKEESEDILTSSINLDTTKFKLLNTVDDKFFRDIILTFLMAGKDTIASALTWFFWLMSENPNMVAKIRKEININMTESGQETSSSTDLIDLNKLVLLHGALCEAMRLYPPVPFQRKSPVKPDVLPSGHKIKANSNIIIPIYALGRMRAVWGEDALEFRPERWVSETGGLRHEPSFKFLAFNAGPRTCIGKHLAMNLMKIVAVEILQNFDIKVVDGHKIEPKPGLILLMKHGLRVTLAKRCFT</sequence>
<dbReference type="GO" id="GO:0016705">
    <property type="term" value="F:oxidoreductase activity, acting on paired donors, with incorporation or reduction of molecular oxygen"/>
    <property type="evidence" value="ECO:0007669"/>
    <property type="project" value="InterPro"/>
</dbReference>
<name>A0A8F0FT18_ISATI</name>
<evidence type="ECO:0000256" key="4">
    <source>
        <dbReference type="ARBA" id="ARBA00022723"/>
    </source>
</evidence>
<dbReference type="CDD" id="cd11064">
    <property type="entry name" value="CYP86A"/>
    <property type="match status" value="1"/>
</dbReference>
<evidence type="ECO:0000256" key="7">
    <source>
        <dbReference type="ARBA" id="ARBA00023033"/>
    </source>
</evidence>
<keyword evidence="10" id="KW-1133">Transmembrane helix</keyword>
<dbReference type="EMBL" id="MT145760">
    <property type="protein sequence ID" value="QWK52312.1"/>
    <property type="molecule type" value="Genomic_DNA"/>
</dbReference>
<comment type="similarity">
    <text evidence="2 9">Belongs to the cytochrome P450 family.</text>
</comment>
<comment type="cofactor">
    <cofactor evidence="1 8">
        <name>heme</name>
        <dbReference type="ChEBI" id="CHEBI:30413"/>
    </cofactor>
</comment>
<reference evidence="11" key="1">
    <citation type="submission" date="2020-03" db="EMBL/GenBank/DDBJ databases">
        <title>An insight into accumulation patterns and metabolic pathway genes of glucosinolates in Isatis indigotica.</title>
        <authorList>
            <person name="Zhang T."/>
            <person name="Hu X."/>
            <person name="Yang S."/>
        </authorList>
    </citation>
    <scope>NUCLEOTIDE SEQUENCE</scope>
</reference>
<evidence type="ECO:0000256" key="6">
    <source>
        <dbReference type="ARBA" id="ARBA00023004"/>
    </source>
</evidence>
<evidence type="ECO:0000256" key="2">
    <source>
        <dbReference type="ARBA" id="ARBA00010617"/>
    </source>
</evidence>
<keyword evidence="7 9" id="KW-0503">Monooxygenase</keyword>
<evidence type="ECO:0000313" key="11">
    <source>
        <dbReference type="EMBL" id="QWK52312.1"/>
    </source>
</evidence>
<dbReference type="InterPro" id="IPR002401">
    <property type="entry name" value="Cyt_P450_E_grp-I"/>
</dbReference>
<feature type="transmembrane region" description="Helical" evidence="10">
    <location>
        <begin position="6"/>
        <end position="24"/>
    </location>
</feature>
<keyword evidence="6 8" id="KW-0408">Iron</keyword>
<dbReference type="AlphaFoldDB" id="A0A8F0FT18"/>
<dbReference type="GO" id="GO:0005506">
    <property type="term" value="F:iron ion binding"/>
    <property type="evidence" value="ECO:0007669"/>
    <property type="project" value="InterPro"/>
</dbReference>
<organism evidence="11">
    <name type="scientific">Isatis tinctoria</name>
    <name type="common">Dyer's woad</name>
    <name type="synonym">Isatis indigotica</name>
    <dbReference type="NCBI Taxonomy" id="161756"/>
    <lineage>
        <taxon>Eukaryota</taxon>
        <taxon>Viridiplantae</taxon>
        <taxon>Streptophyta</taxon>
        <taxon>Embryophyta</taxon>
        <taxon>Tracheophyta</taxon>
        <taxon>Spermatophyta</taxon>
        <taxon>Magnoliopsida</taxon>
        <taxon>eudicotyledons</taxon>
        <taxon>Gunneridae</taxon>
        <taxon>Pentapetalae</taxon>
        <taxon>rosids</taxon>
        <taxon>malvids</taxon>
        <taxon>Brassicales</taxon>
        <taxon>Brassicaceae</taxon>
        <taxon>Isatideae</taxon>
        <taxon>Isatis</taxon>
    </lineage>
</organism>
<dbReference type="PROSITE" id="PS00086">
    <property type="entry name" value="CYTOCHROME_P450"/>
    <property type="match status" value="1"/>
</dbReference>
<evidence type="ECO:0000256" key="8">
    <source>
        <dbReference type="PIRSR" id="PIRSR602401-1"/>
    </source>
</evidence>
<protein>
    <submittedName>
        <fullName evidence="11">Cytochrome P450 96A8-2</fullName>
    </submittedName>
</protein>
<dbReference type="GO" id="GO:0006629">
    <property type="term" value="P:lipid metabolic process"/>
    <property type="evidence" value="ECO:0007669"/>
    <property type="project" value="UniProtKB-ARBA"/>
</dbReference>
<evidence type="ECO:0000256" key="9">
    <source>
        <dbReference type="RuleBase" id="RU000461"/>
    </source>
</evidence>
<feature type="binding site" description="axial binding residue" evidence="8">
    <location>
        <position position="465"/>
    </location>
    <ligand>
        <name>heme</name>
        <dbReference type="ChEBI" id="CHEBI:30413"/>
    </ligand>
    <ligandPart>
        <name>Fe</name>
        <dbReference type="ChEBI" id="CHEBI:18248"/>
    </ligandPart>
</feature>
<evidence type="ECO:0000256" key="3">
    <source>
        <dbReference type="ARBA" id="ARBA00022617"/>
    </source>
</evidence>
<proteinExistence type="inferred from homology"/>